<proteinExistence type="predicted"/>
<name>A0A2T1EBP8_9CYAN</name>
<keyword evidence="2" id="KW-1185">Reference proteome</keyword>
<gene>
    <name evidence="1" type="ORF">C7B82_09445</name>
</gene>
<dbReference type="AlphaFoldDB" id="A0A2T1EBP8"/>
<dbReference type="Proteomes" id="UP000239576">
    <property type="component" value="Unassembled WGS sequence"/>
</dbReference>
<comment type="caution">
    <text evidence="1">The sequence shown here is derived from an EMBL/GenBank/DDBJ whole genome shotgun (WGS) entry which is preliminary data.</text>
</comment>
<sequence>MKAIVQKSPLNVVVPTRLNEHDFEALCDRARLEQTNPTAIARLAIRLYLLNTFQQHEALPGKG</sequence>
<protein>
    <submittedName>
        <fullName evidence="1">Uncharacterized protein</fullName>
    </submittedName>
</protein>
<dbReference type="RefSeq" id="WP_106256054.1">
    <property type="nucleotide sequence ID" value="NZ_CAWNSW010000027.1"/>
</dbReference>
<evidence type="ECO:0000313" key="1">
    <source>
        <dbReference type="EMBL" id="PSB30169.1"/>
    </source>
</evidence>
<reference evidence="2" key="1">
    <citation type="submission" date="2018-02" db="EMBL/GenBank/DDBJ databases">
        <authorList>
            <person name="Moore K."/>
            <person name="Momper L."/>
        </authorList>
    </citation>
    <scope>NUCLEOTIDE SEQUENCE [LARGE SCALE GENOMIC DNA]</scope>
    <source>
        <strain evidence="2">ULC18</strain>
    </source>
</reference>
<accession>A0A2T1EBP8</accession>
<reference evidence="1 2" key="2">
    <citation type="submission" date="2018-03" db="EMBL/GenBank/DDBJ databases">
        <title>The ancient ancestry and fast evolution of plastids.</title>
        <authorList>
            <person name="Moore K.R."/>
            <person name="Magnabosco C."/>
            <person name="Momper L."/>
            <person name="Gold D.A."/>
            <person name="Bosak T."/>
            <person name="Fournier G.P."/>
        </authorList>
    </citation>
    <scope>NUCLEOTIDE SEQUENCE [LARGE SCALE GENOMIC DNA]</scope>
    <source>
        <strain evidence="1 2">ULC18</strain>
    </source>
</reference>
<organism evidence="1 2">
    <name type="scientific">Stenomitos frigidus ULC18</name>
    <dbReference type="NCBI Taxonomy" id="2107698"/>
    <lineage>
        <taxon>Bacteria</taxon>
        <taxon>Bacillati</taxon>
        <taxon>Cyanobacteriota</taxon>
        <taxon>Cyanophyceae</taxon>
        <taxon>Leptolyngbyales</taxon>
        <taxon>Leptolyngbyaceae</taxon>
        <taxon>Stenomitos</taxon>
    </lineage>
</organism>
<evidence type="ECO:0000313" key="2">
    <source>
        <dbReference type="Proteomes" id="UP000239576"/>
    </source>
</evidence>
<dbReference type="EMBL" id="PVWK01000055">
    <property type="protein sequence ID" value="PSB30169.1"/>
    <property type="molecule type" value="Genomic_DNA"/>
</dbReference>